<dbReference type="Proteomes" id="UP000591071">
    <property type="component" value="Unassembled WGS sequence"/>
</dbReference>
<reference evidence="3 4" key="1">
    <citation type="submission" date="2020-04" db="EMBL/GenBank/DDBJ databases">
        <authorList>
            <person name="Hitch T.C.A."/>
            <person name="Wylensek D."/>
            <person name="Clavel T."/>
        </authorList>
    </citation>
    <scope>NUCLEOTIDE SEQUENCE [LARGE SCALE GENOMIC DNA]</scope>
    <source>
        <strain evidence="3 4">Oil-RF-744-FAT-WT-6-1</strain>
    </source>
</reference>
<gene>
    <name evidence="2" type="ORF">ACGTZG_07195</name>
    <name evidence="3" type="ORF">HF872_07120</name>
</gene>
<evidence type="ECO:0000313" key="2">
    <source>
        <dbReference type="EMBL" id="MFG6272972.1"/>
    </source>
</evidence>
<evidence type="ECO:0000313" key="3">
    <source>
        <dbReference type="EMBL" id="NME28393.1"/>
    </source>
</evidence>
<accession>A0A848C1F4</accession>
<sequence length="53" mass="6538">MHQLTHCLKTFRHKFDRDDDFEEFLFILAFMLFVLLFVRVLVAIYMGHWGLFE</sequence>
<proteinExistence type="predicted"/>
<evidence type="ECO:0000313" key="4">
    <source>
        <dbReference type="Proteomes" id="UP000591071"/>
    </source>
</evidence>
<keyword evidence="1" id="KW-1133">Transmembrane helix</keyword>
<name>A0A848C1F4_9FIRM</name>
<feature type="transmembrane region" description="Helical" evidence="1">
    <location>
        <begin position="24"/>
        <end position="47"/>
    </location>
</feature>
<dbReference type="Proteomes" id="UP001605989">
    <property type="component" value="Unassembled WGS sequence"/>
</dbReference>
<dbReference type="EMBL" id="JABAFG010000010">
    <property type="protein sequence ID" value="NME28393.1"/>
    <property type="molecule type" value="Genomic_DNA"/>
</dbReference>
<comment type="caution">
    <text evidence="3">The sequence shown here is derived from an EMBL/GenBank/DDBJ whole genome shotgun (WGS) entry which is preliminary data.</text>
</comment>
<dbReference type="EMBL" id="JBIEKR010000005">
    <property type="protein sequence ID" value="MFG6272972.1"/>
    <property type="molecule type" value="Genomic_DNA"/>
</dbReference>
<keyword evidence="1" id="KW-0472">Membrane</keyword>
<evidence type="ECO:0000256" key="1">
    <source>
        <dbReference type="SAM" id="Phobius"/>
    </source>
</evidence>
<dbReference type="RefSeq" id="WP_170087610.1">
    <property type="nucleotide sequence ID" value="NZ_CP011940.1"/>
</dbReference>
<organism evidence="3 4">
    <name type="scientific">Megasphaera hexanoica</name>
    <dbReference type="NCBI Taxonomy" id="1675036"/>
    <lineage>
        <taxon>Bacteria</taxon>
        <taxon>Bacillati</taxon>
        <taxon>Bacillota</taxon>
        <taxon>Negativicutes</taxon>
        <taxon>Veillonellales</taxon>
        <taxon>Veillonellaceae</taxon>
        <taxon>Megasphaera</taxon>
    </lineage>
</organism>
<dbReference type="AlphaFoldDB" id="A0A848C1F4"/>
<keyword evidence="5" id="KW-1185">Reference proteome</keyword>
<reference evidence="2 5" key="2">
    <citation type="submission" date="2024-10" db="EMBL/GenBank/DDBJ databases">
        <authorList>
            <person name="Sang B.-I."/>
            <person name="Prabhaharan D."/>
        </authorList>
    </citation>
    <scope>NUCLEOTIDE SEQUENCE [LARGE SCALE GENOMIC DNA]</scope>
    <source>
        <strain evidence="2 5">MH</strain>
    </source>
</reference>
<keyword evidence="1" id="KW-0812">Transmembrane</keyword>
<evidence type="ECO:0000313" key="5">
    <source>
        <dbReference type="Proteomes" id="UP001605989"/>
    </source>
</evidence>
<protein>
    <submittedName>
        <fullName evidence="3">Uncharacterized protein</fullName>
    </submittedName>
</protein>